<dbReference type="OrthoDB" id="6162476at2759"/>
<organism evidence="10">
    <name type="scientific">Soboliphyme baturini</name>
    <dbReference type="NCBI Taxonomy" id="241478"/>
    <lineage>
        <taxon>Eukaryota</taxon>
        <taxon>Metazoa</taxon>
        <taxon>Ecdysozoa</taxon>
        <taxon>Nematoda</taxon>
        <taxon>Enoplea</taxon>
        <taxon>Dorylaimia</taxon>
        <taxon>Dioctophymatida</taxon>
        <taxon>Dioctophymatoidea</taxon>
        <taxon>Soboliphymatidae</taxon>
        <taxon>Soboliphyme</taxon>
    </lineage>
</organism>
<evidence type="ECO:0000256" key="5">
    <source>
        <dbReference type="PROSITE-ProRule" id="PRU00070"/>
    </source>
</evidence>
<dbReference type="InterPro" id="IPR036407">
    <property type="entry name" value="DM_DNA-bd_sf"/>
</dbReference>
<dbReference type="GO" id="GO:0007548">
    <property type="term" value="P:sex differentiation"/>
    <property type="evidence" value="ECO:0007669"/>
    <property type="project" value="TreeGrafter"/>
</dbReference>
<gene>
    <name evidence="8" type="ORF">SBAD_LOCUS941</name>
</gene>
<keyword evidence="1 5" id="KW-0479">Metal-binding</keyword>
<evidence type="ECO:0000256" key="1">
    <source>
        <dbReference type="ARBA" id="ARBA00022723"/>
    </source>
</evidence>
<dbReference type="FunFam" id="4.10.1040.10:FF:000001">
    <property type="entry name" value="doublesex- and mab-3-related transcription factor 1"/>
    <property type="match status" value="1"/>
</dbReference>
<evidence type="ECO:0000313" key="9">
    <source>
        <dbReference type="Proteomes" id="UP000270296"/>
    </source>
</evidence>
<dbReference type="PROSITE" id="PS40000">
    <property type="entry name" value="DM_1"/>
    <property type="match status" value="1"/>
</dbReference>
<feature type="compositionally biased region" description="Basic and acidic residues" evidence="6">
    <location>
        <begin position="8"/>
        <end position="17"/>
    </location>
</feature>
<name>A0A183IBE7_9BILA</name>
<dbReference type="PANTHER" id="PTHR12322:SF116">
    <property type="entry name" value="DOUBLESEX-MAB RELATED 99B"/>
    <property type="match status" value="1"/>
</dbReference>
<dbReference type="InterPro" id="IPR026607">
    <property type="entry name" value="DMRT"/>
</dbReference>
<dbReference type="PANTHER" id="PTHR12322">
    <property type="entry name" value="DOUBLESEX AND MAB-3 RELATED TRANSCRIPTION FACTOR DMRT"/>
    <property type="match status" value="1"/>
</dbReference>
<reference evidence="8 9" key="2">
    <citation type="submission" date="2018-11" db="EMBL/GenBank/DDBJ databases">
        <authorList>
            <consortium name="Pathogen Informatics"/>
        </authorList>
    </citation>
    <scope>NUCLEOTIDE SEQUENCE [LARGE SCALE GENOMIC DNA]</scope>
</reference>
<protein>
    <submittedName>
        <fullName evidence="10">DM domain-containing protein</fullName>
    </submittedName>
</protein>
<dbReference type="GO" id="GO:0046872">
    <property type="term" value="F:metal ion binding"/>
    <property type="evidence" value="ECO:0007669"/>
    <property type="project" value="UniProtKB-KW"/>
</dbReference>
<keyword evidence="9" id="KW-1185">Reference proteome</keyword>
<dbReference type="GO" id="GO:0005634">
    <property type="term" value="C:nucleus"/>
    <property type="evidence" value="ECO:0007669"/>
    <property type="project" value="UniProtKB-SubCell"/>
</dbReference>
<sequence>MLQNSGKQESKMEDARNFPDGNNGGGSISLKAVQKLLQPRPHRMPKCARCRNHGVLSALKGHKRYCRWKDCVCIKCYLIAERQRVMAAQVALRRQQTQEEKDKERLKLLYQSNDDFVSKCEDTTDGIKTNRPTVIEVQERGFRSTVVDGGAQRLVMTAGFHEPLLASPTAWYPLPFPLPFPSYGMQRLQKATHDDHSVAPQFCLPPRFVPSILYPASQIMAIPGTCTLPRVPRDNL</sequence>
<dbReference type="SMART" id="SM00301">
    <property type="entry name" value="DM"/>
    <property type="match status" value="1"/>
</dbReference>
<keyword evidence="2 5" id="KW-0862">Zinc</keyword>
<reference evidence="10" key="1">
    <citation type="submission" date="2016-06" db="UniProtKB">
        <authorList>
            <consortium name="WormBaseParasite"/>
        </authorList>
    </citation>
    <scope>IDENTIFICATION</scope>
</reference>
<evidence type="ECO:0000313" key="10">
    <source>
        <dbReference type="WBParaSite" id="SBAD_0000097101-mRNA-1"/>
    </source>
</evidence>
<dbReference type="PROSITE" id="PS50809">
    <property type="entry name" value="DM_2"/>
    <property type="match status" value="1"/>
</dbReference>
<evidence type="ECO:0000256" key="6">
    <source>
        <dbReference type="SAM" id="MobiDB-lite"/>
    </source>
</evidence>
<evidence type="ECO:0000256" key="2">
    <source>
        <dbReference type="ARBA" id="ARBA00022833"/>
    </source>
</evidence>
<dbReference type="WBParaSite" id="SBAD_0000097101-mRNA-1">
    <property type="protein sequence ID" value="SBAD_0000097101-mRNA-1"/>
    <property type="gene ID" value="SBAD_0000097101"/>
</dbReference>
<dbReference type="Proteomes" id="UP000270296">
    <property type="component" value="Unassembled WGS sequence"/>
</dbReference>
<dbReference type="GO" id="GO:0000981">
    <property type="term" value="F:DNA-binding transcription factor activity, RNA polymerase II-specific"/>
    <property type="evidence" value="ECO:0007669"/>
    <property type="project" value="TreeGrafter"/>
</dbReference>
<comment type="subcellular location">
    <subcellularLocation>
        <location evidence="5">Nucleus</location>
    </subcellularLocation>
</comment>
<feature type="DNA-binding region" description="DM" evidence="5">
    <location>
        <begin position="47"/>
        <end position="94"/>
    </location>
</feature>
<evidence type="ECO:0000259" key="7">
    <source>
        <dbReference type="PROSITE" id="PS50809"/>
    </source>
</evidence>
<dbReference type="InterPro" id="IPR001275">
    <property type="entry name" value="DM_DNA-bd"/>
</dbReference>
<feature type="region of interest" description="Disordered" evidence="6">
    <location>
        <begin position="1"/>
        <end position="26"/>
    </location>
</feature>
<evidence type="ECO:0000313" key="8">
    <source>
        <dbReference type="EMBL" id="VDO92698.1"/>
    </source>
</evidence>
<dbReference type="Pfam" id="PF00751">
    <property type="entry name" value="DM"/>
    <property type="match status" value="1"/>
</dbReference>
<feature type="domain" description="DM" evidence="7">
    <location>
        <begin position="47"/>
        <end position="94"/>
    </location>
</feature>
<accession>A0A183IBE7</accession>
<keyword evidence="3 5" id="KW-0238">DNA-binding</keyword>
<dbReference type="SUPFAM" id="SSF82927">
    <property type="entry name" value="Cysteine-rich DNA binding domain, (DM domain)"/>
    <property type="match status" value="1"/>
</dbReference>
<dbReference type="GO" id="GO:0000978">
    <property type="term" value="F:RNA polymerase II cis-regulatory region sequence-specific DNA binding"/>
    <property type="evidence" value="ECO:0007669"/>
    <property type="project" value="TreeGrafter"/>
</dbReference>
<evidence type="ECO:0000256" key="4">
    <source>
        <dbReference type="ARBA" id="ARBA00023242"/>
    </source>
</evidence>
<dbReference type="Gene3D" id="4.10.1040.10">
    <property type="entry name" value="DM DNA-binding domain"/>
    <property type="match status" value="1"/>
</dbReference>
<evidence type="ECO:0000256" key="3">
    <source>
        <dbReference type="ARBA" id="ARBA00023125"/>
    </source>
</evidence>
<proteinExistence type="predicted"/>
<keyword evidence="4 5" id="KW-0539">Nucleus</keyword>
<dbReference type="EMBL" id="UZAM01006664">
    <property type="protein sequence ID" value="VDO92698.1"/>
    <property type="molecule type" value="Genomic_DNA"/>
</dbReference>
<dbReference type="AlphaFoldDB" id="A0A183IBE7"/>